<dbReference type="EMBL" id="LAKD02000104">
    <property type="protein sequence ID" value="OPF72489.1"/>
    <property type="molecule type" value="Genomic_DNA"/>
</dbReference>
<evidence type="ECO:0000313" key="3">
    <source>
        <dbReference type="EMBL" id="OPF72489.1"/>
    </source>
</evidence>
<dbReference type="PANTHER" id="PTHR43443:SF1">
    <property type="entry name" value="3-HEXULOSE-6-PHOSPHATE ISOMERASE"/>
    <property type="match status" value="1"/>
</dbReference>
<dbReference type="SUPFAM" id="SSF53697">
    <property type="entry name" value="SIS domain"/>
    <property type="match status" value="1"/>
</dbReference>
<gene>
    <name evidence="3" type="ORF">VT50_0231105</name>
</gene>
<sequence>MLLESPLPVLLSWKDSSALVVAEAARVVEAVDPGEAEGLLSATTAASRVFILGQGRSGIALRALAMRLMHLGLCVHAVGDATAPAIAAGDRLLIASGSGRTPSALAAARSAIAAGVEVAVITAAPHSPLASLAPTVLVVPAAEKRDRSAQSSSQYAGSLFEQVLWLLGDGLFHALWQRSGLTADELWARHSNLE</sequence>
<dbReference type="Proteomes" id="UP000033615">
    <property type="component" value="Unassembled WGS sequence"/>
</dbReference>
<keyword evidence="3" id="KW-0413">Isomerase</keyword>
<proteinExistence type="inferred from homology"/>
<dbReference type="InterPro" id="IPR001347">
    <property type="entry name" value="SIS_dom"/>
</dbReference>
<dbReference type="PROSITE" id="PS51464">
    <property type="entry name" value="SIS"/>
    <property type="match status" value="1"/>
</dbReference>
<organism evidence="3 4">
    <name type="scientific">Streptomyces antioxidans</name>
    <dbReference type="NCBI Taxonomy" id="1507734"/>
    <lineage>
        <taxon>Bacteria</taxon>
        <taxon>Bacillati</taxon>
        <taxon>Actinomycetota</taxon>
        <taxon>Actinomycetes</taxon>
        <taxon>Kitasatosporales</taxon>
        <taxon>Streptomycetaceae</taxon>
        <taxon>Streptomyces</taxon>
    </lineage>
</organism>
<dbReference type="AlphaFoldDB" id="A0A1V4CWS5"/>
<reference evidence="3" key="1">
    <citation type="submission" date="2016-12" db="EMBL/GenBank/DDBJ databases">
        <title>Genome sequence of Streptomyces antioxidans MUSC 164.</title>
        <authorList>
            <person name="Lee L.-H."/>
            <person name="Ser H.-L."/>
        </authorList>
    </citation>
    <scope>NUCLEOTIDE SEQUENCE [LARGE SCALE GENOMIC DNA]</scope>
    <source>
        <strain evidence="3">MUSC 164</strain>
    </source>
</reference>
<accession>A0A1V4CWS5</accession>
<evidence type="ECO:0000256" key="1">
    <source>
        <dbReference type="ARBA" id="ARBA00009235"/>
    </source>
</evidence>
<dbReference type="RefSeq" id="WP_046089741.1">
    <property type="nucleotide sequence ID" value="NZ_LAKD02000104.1"/>
</dbReference>
<dbReference type="GO" id="GO:1901135">
    <property type="term" value="P:carbohydrate derivative metabolic process"/>
    <property type="evidence" value="ECO:0007669"/>
    <property type="project" value="InterPro"/>
</dbReference>
<dbReference type="GO" id="GO:0097367">
    <property type="term" value="F:carbohydrate derivative binding"/>
    <property type="evidence" value="ECO:0007669"/>
    <property type="project" value="InterPro"/>
</dbReference>
<feature type="domain" description="SIS" evidence="2">
    <location>
        <begin position="39"/>
        <end position="181"/>
    </location>
</feature>
<comment type="similarity">
    <text evidence="1">Belongs to the SIS family. PHI subfamily.</text>
</comment>
<keyword evidence="4" id="KW-1185">Reference proteome</keyword>
<evidence type="ECO:0000313" key="4">
    <source>
        <dbReference type="Proteomes" id="UP000033615"/>
    </source>
</evidence>
<dbReference type="InterPro" id="IPR046348">
    <property type="entry name" value="SIS_dom_sf"/>
</dbReference>
<evidence type="ECO:0000259" key="2">
    <source>
        <dbReference type="PROSITE" id="PS51464"/>
    </source>
</evidence>
<dbReference type="GO" id="GO:0016853">
    <property type="term" value="F:isomerase activity"/>
    <property type="evidence" value="ECO:0007669"/>
    <property type="project" value="UniProtKB-KW"/>
</dbReference>
<comment type="caution">
    <text evidence="3">The sequence shown here is derived from an EMBL/GenBank/DDBJ whole genome shotgun (WGS) entry which is preliminary data.</text>
</comment>
<dbReference type="Gene3D" id="3.40.50.10490">
    <property type="entry name" value="Glucose-6-phosphate isomerase like protein, domain 1"/>
    <property type="match status" value="1"/>
</dbReference>
<name>A0A1V4CWS5_9ACTN</name>
<dbReference type="CDD" id="cd05005">
    <property type="entry name" value="SIS_PHI"/>
    <property type="match status" value="1"/>
</dbReference>
<dbReference type="InterPro" id="IPR017552">
    <property type="entry name" value="PHI/rmpB"/>
</dbReference>
<dbReference type="PANTHER" id="PTHR43443">
    <property type="entry name" value="3-HEXULOSE-6-PHOSPHATE ISOMERASE"/>
    <property type="match status" value="1"/>
</dbReference>
<dbReference type="OrthoDB" id="9797832at2"/>
<dbReference type="NCBIfam" id="TIGR03127">
    <property type="entry name" value="RuMP_HxlB"/>
    <property type="match status" value="1"/>
</dbReference>
<protein>
    <submittedName>
        <fullName evidence="3">3-hexulose-6-phosphate isomerase</fullName>
    </submittedName>
</protein>
<dbReference type="Pfam" id="PF01380">
    <property type="entry name" value="SIS"/>
    <property type="match status" value="1"/>
</dbReference>